<dbReference type="PANTHER" id="PTHR30371:SF0">
    <property type="entry name" value="SEC-INDEPENDENT PROTEIN TRANSLOCASE PROTEIN TATC, CHLOROPLASTIC-RELATED"/>
    <property type="match status" value="1"/>
</dbReference>
<accession>T0YCK7</accession>
<protein>
    <submittedName>
        <fullName evidence="6">Sec-independent periplasmic protein translocase</fullName>
    </submittedName>
</protein>
<reference evidence="6" key="2">
    <citation type="journal article" date="2014" name="ISME J.">
        <title>Microbial stratification in low pH oxic and suboxic macroscopic growths along an acid mine drainage.</title>
        <authorList>
            <person name="Mendez-Garcia C."/>
            <person name="Mesa V."/>
            <person name="Sprenger R.R."/>
            <person name="Richter M."/>
            <person name="Diez M.S."/>
            <person name="Solano J."/>
            <person name="Bargiela R."/>
            <person name="Golyshina O.V."/>
            <person name="Manteca A."/>
            <person name="Ramos J.L."/>
            <person name="Gallego J.R."/>
            <person name="Llorente I."/>
            <person name="Martins Dos Santos V.A."/>
            <person name="Jensen O.N."/>
            <person name="Pelaez A.I."/>
            <person name="Sanchez J."/>
            <person name="Ferrer M."/>
        </authorList>
    </citation>
    <scope>NUCLEOTIDE SEQUENCE</scope>
</reference>
<feature type="transmembrane region" description="Helical" evidence="5">
    <location>
        <begin position="78"/>
        <end position="99"/>
    </location>
</feature>
<evidence type="ECO:0000256" key="4">
    <source>
        <dbReference type="ARBA" id="ARBA00023136"/>
    </source>
</evidence>
<proteinExistence type="predicted"/>
<dbReference type="Pfam" id="PF00902">
    <property type="entry name" value="TatC"/>
    <property type="match status" value="1"/>
</dbReference>
<evidence type="ECO:0000313" key="6">
    <source>
        <dbReference type="EMBL" id="EQD30853.1"/>
    </source>
</evidence>
<evidence type="ECO:0000256" key="3">
    <source>
        <dbReference type="ARBA" id="ARBA00022989"/>
    </source>
</evidence>
<feature type="non-terminal residue" evidence="6">
    <location>
        <position position="122"/>
    </location>
</feature>
<reference evidence="6" key="1">
    <citation type="submission" date="2013-08" db="EMBL/GenBank/DDBJ databases">
        <authorList>
            <person name="Mendez C."/>
            <person name="Richter M."/>
            <person name="Ferrer M."/>
            <person name="Sanchez J."/>
        </authorList>
    </citation>
    <scope>NUCLEOTIDE SEQUENCE</scope>
</reference>
<dbReference type="GO" id="GO:0065002">
    <property type="term" value="P:intracellular protein transmembrane transport"/>
    <property type="evidence" value="ECO:0007669"/>
    <property type="project" value="TreeGrafter"/>
</dbReference>
<name>T0YCK7_9ZZZZ</name>
<dbReference type="PANTHER" id="PTHR30371">
    <property type="entry name" value="SEC-INDEPENDENT PROTEIN TRANSLOCASE PROTEIN TATC"/>
    <property type="match status" value="1"/>
</dbReference>
<evidence type="ECO:0000256" key="2">
    <source>
        <dbReference type="ARBA" id="ARBA00022692"/>
    </source>
</evidence>
<keyword evidence="4 5" id="KW-0472">Membrane</keyword>
<dbReference type="GO" id="GO:0009977">
    <property type="term" value="F:proton motive force dependent protein transmembrane transporter activity"/>
    <property type="evidence" value="ECO:0007669"/>
    <property type="project" value="TreeGrafter"/>
</dbReference>
<comment type="caution">
    <text evidence="6">The sequence shown here is derived from an EMBL/GenBank/DDBJ whole genome shotgun (WGS) entry which is preliminary data.</text>
</comment>
<feature type="transmembrane region" description="Helical" evidence="5">
    <location>
        <begin position="24"/>
        <end position="42"/>
    </location>
</feature>
<gene>
    <name evidence="6" type="ORF">B2A_13955</name>
</gene>
<dbReference type="AlphaFoldDB" id="T0YCK7"/>
<keyword evidence="2 5" id="KW-0812">Transmembrane</keyword>
<dbReference type="EMBL" id="AUZZ01010116">
    <property type="protein sequence ID" value="EQD30853.1"/>
    <property type="molecule type" value="Genomic_DNA"/>
</dbReference>
<dbReference type="InterPro" id="IPR002033">
    <property type="entry name" value="TatC"/>
</dbReference>
<keyword evidence="3 5" id="KW-1133">Transmembrane helix</keyword>
<evidence type="ECO:0000256" key="5">
    <source>
        <dbReference type="SAM" id="Phobius"/>
    </source>
</evidence>
<organism evidence="6">
    <name type="scientific">mine drainage metagenome</name>
    <dbReference type="NCBI Taxonomy" id="410659"/>
    <lineage>
        <taxon>unclassified sequences</taxon>
        <taxon>metagenomes</taxon>
        <taxon>ecological metagenomes</taxon>
    </lineage>
</organism>
<dbReference type="GO" id="GO:0033281">
    <property type="term" value="C:TAT protein transport complex"/>
    <property type="evidence" value="ECO:0007669"/>
    <property type="project" value="TreeGrafter"/>
</dbReference>
<dbReference type="PRINTS" id="PR01840">
    <property type="entry name" value="TATCFAMILY"/>
</dbReference>
<comment type="subcellular location">
    <subcellularLocation>
        <location evidence="1">Membrane</location>
        <topology evidence="1">Multi-pass membrane protein</topology>
    </subcellularLocation>
</comment>
<dbReference type="GO" id="GO:0043953">
    <property type="term" value="P:protein transport by the Tat complex"/>
    <property type="evidence" value="ECO:0007669"/>
    <property type="project" value="TreeGrafter"/>
</dbReference>
<sequence length="122" mass="13452">MSPESESLAEGSLISHLLELRERLIRALMAIGLLFIPCAIYANRLFTLVAQPLLKMLPKGGGLIATGVAAPFTTPFKLAFFVALFAAMPYVLYQVWAFIAPGLYRHEKRFALPLLISSVVLF</sequence>
<evidence type="ECO:0000256" key="1">
    <source>
        <dbReference type="ARBA" id="ARBA00004141"/>
    </source>
</evidence>